<evidence type="ECO:0000313" key="2">
    <source>
        <dbReference type="EMBL" id="QDH88993.1"/>
    </source>
</evidence>
<accession>A0A514D5T8</accession>
<feature type="region of interest" description="Disordered" evidence="1">
    <location>
        <begin position="1"/>
        <end position="27"/>
    </location>
</feature>
<gene>
    <name evidence="2" type="ORF">H1Rhizo25845_000003</name>
</gene>
<evidence type="ECO:0000256" key="1">
    <source>
        <dbReference type="SAM" id="MobiDB-lite"/>
    </source>
</evidence>
<organism evidence="2">
    <name type="scientific">Leviviridae sp</name>
    <dbReference type="NCBI Taxonomy" id="2027243"/>
    <lineage>
        <taxon>Viruses</taxon>
        <taxon>Riboviria</taxon>
        <taxon>Orthornavirae</taxon>
        <taxon>Lenarviricota</taxon>
        <taxon>Leviviricetes</taxon>
        <taxon>Norzivirales</taxon>
        <taxon>Fiersviridae</taxon>
    </lineage>
</organism>
<sequence length="470" mass="52054">PKGPPGARIENLPEPHGKDGTMPQVQNTRSVPRQLLYSYAYKRFGGVADVSVDFTGGPWSIPQTQTVNSYRSGSWQTDHGESTDYESLTGEQLRSEVNLEGQSGMRLDDTGHEFWTTKSGFELIPGVVATNTTNQGVFGTVQYRYSGAVLPTSISGYWYPSIPPVSSTNYRNLYGNRAFVDLMPQKSPVNLLVSLAELYKDGLPSYEALRSTHNSFREKLADSHLETQFALRPLASDVKGLASIAARASDLIRQFHRDAGRSVRRRAVIDDVTTWDRGEVQNADLAFGPANDPSGNGISYRVIDPGNSLGTLEWIDSSHRVTRFSGAFAYHLDRFGLSVAAMADDVESLLGLNITPEVFWELTPWSWLFDWFANFGNLISALSATWSDSMILRYGYLMVHQKTTRTLFRKDGVRDYDGNVLPLIWETFSERKERVRATPYGFGFDLGSLTAMQGSILAALGISKGAKVLG</sequence>
<protein>
    <recommendedName>
        <fullName evidence="3">Maturation</fullName>
    </recommendedName>
</protein>
<name>A0A514D5T8_9VIRU</name>
<evidence type="ECO:0008006" key="3">
    <source>
        <dbReference type="Google" id="ProtNLM"/>
    </source>
</evidence>
<dbReference type="EMBL" id="MN034523">
    <property type="protein sequence ID" value="QDH88993.1"/>
    <property type="molecule type" value="Genomic_RNA"/>
</dbReference>
<reference evidence="2" key="1">
    <citation type="submission" date="2019-05" db="EMBL/GenBank/DDBJ databases">
        <title>Metatranscriptomic reconstruction reveals RNA viruses with the potential to shape carbon cycling in soil.</title>
        <authorList>
            <person name="Starr E.P."/>
            <person name="Nuccio E."/>
            <person name="Pett-Ridge J."/>
            <person name="Banfield J.F."/>
            <person name="Firestone M.K."/>
        </authorList>
    </citation>
    <scope>NUCLEOTIDE SEQUENCE</scope>
    <source>
        <strain evidence="2">H1_Rhizo_25_scaffold_845</strain>
    </source>
</reference>
<proteinExistence type="predicted"/>
<feature type="region of interest" description="Disordered" evidence="1">
    <location>
        <begin position="70"/>
        <end position="89"/>
    </location>
</feature>
<feature type="non-terminal residue" evidence="2">
    <location>
        <position position="1"/>
    </location>
</feature>